<accession>A0AAD0UH62</accession>
<dbReference type="Gene3D" id="1.10.238.160">
    <property type="match status" value="1"/>
</dbReference>
<dbReference type="InterPro" id="IPR052931">
    <property type="entry name" value="Prophage_regulatory_activator"/>
</dbReference>
<dbReference type="PANTHER" id="PTHR36154">
    <property type="entry name" value="DNA-BINDING TRANSCRIPTIONAL ACTIVATOR ALPA"/>
    <property type="match status" value="1"/>
</dbReference>
<organism evidence="1 2">
    <name type="scientific">Herbaspirillum rubrisubalbicans</name>
    <dbReference type="NCBI Taxonomy" id="80842"/>
    <lineage>
        <taxon>Bacteria</taxon>
        <taxon>Pseudomonadati</taxon>
        <taxon>Pseudomonadota</taxon>
        <taxon>Betaproteobacteria</taxon>
        <taxon>Burkholderiales</taxon>
        <taxon>Oxalobacteraceae</taxon>
        <taxon>Herbaspirillum</taxon>
    </lineage>
</organism>
<protein>
    <submittedName>
        <fullName evidence="1">AlpA family transcriptional regulator</fullName>
    </submittedName>
</protein>
<evidence type="ECO:0000313" key="2">
    <source>
        <dbReference type="Proteomes" id="UP000269199"/>
    </source>
</evidence>
<gene>
    <name evidence="1" type="ORF">RC54_10495</name>
</gene>
<evidence type="ECO:0000313" key="1">
    <source>
        <dbReference type="EMBL" id="AYR26964.1"/>
    </source>
</evidence>
<sequence>MAHTILRTKEVIAKTKLGRTTLHEKVRDNTFPKPVPLGGRAVGWIESEVDAWIEALMKARDSNYVGESVGENSSERTRPRH</sequence>
<dbReference type="Pfam" id="PF05930">
    <property type="entry name" value="Phage_AlpA"/>
    <property type="match status" value="1"/>
</dbReference>
<dbReference type="PANTHER" id="PTHR36154:SF1">
    <property type="entry name" value="DNA-BINDING TRANSCRIPTIONAL ACTIVATOR ALPA"/>
    <property type="match status" value="1"/>
</dbReference>
<dbReference type="AlphaFoldDB" id="A0AAD0UH62"/>
<dbReference type="Proteomes" id="UP000269199">
    <property type="component" value="Chromosome"/>
</dbReference>
<name>A0AAD0UH62_9BURK</name>
<proteinExistence type="predicted"/>
<reference evidence="1 2" key="1">
    <citation type="submission" date="2017-11" db="EMBL/GenBank/DDBJ databases">
        <title>Complete genome sequence of Herbaspirillum rubrisubalbicans DSM 11543.</title>
        <authorList>
            <person name="Chen M."/>
            <person name="An Q."/>
        </authorList>
    </citation>
    <scope>NUCLEOTIDE SEQUENCE [LARGE SCALE GENOMIC DNA]</scope>
    <source>
        <strain evidence="1 2">DSM 11543</strain>
    </source>
</reference>
<dbReference type="InterPro" id="IPR010260">
    <property type="entry name" value="AlpA"/>
</dbReference>
<dbReference type="EMBL" id="CP024996">
    <property type="protein sequence ID" value="AYR26964.1"/>
    <property type="molecule type" value="Genomic_DNA"/>
</dbReference>